<dbReference type="PROSITE" id="PS50111">
    <property type="entry name" value="CHEMOTAXIS_TRANSDUC_2"/>
    <property type="match status" value="1"/>
</dbReference>
<dbReference type="InterPro" id="IPR004089">
    <property type="entry name" value="MCPsignal_dom"/>
</dbReference>
<comment type="similarity">
    <text evidence="7">Belongs to the methyl-accepting chemotaxis (MCP) protein family.</text>
</comment>
<dbReference type="SUPFAM" id="SSF103190">
    <property type="entry name" value="Sensory domain-like"/>
    <property type="match status" value="1"/>
</dbReference>
<dbReference type="PANTHER" id="PTHR43531:SF14">
    <property type="entry name" value="METHYL-ACCEPTING CHEMOTAXIS PROTEIN I-RELATED"/>
    <property type="match status" value="1"/>
</dbReference>
<dbReference type="CDD" id="cd12912">
    <property type="entry name" value="PDC2_MCP_like"/>
    <property type="match status" value="1"/>
</dbReference>
<evidence type="ECO:0000256" key="4">
    <source>
        <dbReference type="ARBA" id="ARBA00022692"/>
    </source>
</evidence>
<dbReference type="OrthoDB" id="8576332at2"/>
<evidence type="ECO:0000256" key="8">
    <source>
        <dbReference type="PROSITE-ProRule" id="PRU00284"/>
    </source>
</evidence>
<feature type="domain" description="Methyl-accepting transducer" evidence="10">
    <location>
        <begin position="332"/>
        <end position="561"/>
    </location>
</feature>
<evidence type="ECO:0000313" key="13">
    <source>
        <dbReference type="Proteomes" id="UP000197535"/>
    </source>
</evidence>
<dbReference type="EMBL" id="LSTO01000001">
    <property type="protein sequence ID" value="OWW22951.1"/>
    <property type="molecule type" value="Genomic_DNA"/>
</dbReference>
<dbReference type="GO" id="GO:0006935">
    <property type="term" value="P:chemotaxis"/>
    <property type="evidence" value="ECO:0007669"/>
    <property type="project" value="InterPro"/>
</dbReference>
<dbReference type="GO" id="GO:0004888">
    <property type="term" value="F:transmembrane signaling receptor activity"/>
    <property type="evidence" value="ECO:0007669"/>
    <property type="project" value="InterPro"/>
</dbReference>
<dbReference type="AlphaFoldDB" id="A0A254TJZ3"/>
<dbReference type="SUPFAM" id="SSF58104">
    <property type="entry name" value="Methyl-accepting chemotaxis protein (MCP) signaling domain"/>
    <property type="match status" value="1"/>
</dbReference>
<evidence type="ECO:0000256" key="6">
    <source>
        <dbReference type="ARBA" id="ARBA00023136"/>
    </source>
</evidence>
<keyword evidence="6 9" id="KW-0472">Membrane</keyword>
<reference evidence="12 13" key="1">
    <citation type="submission" date="2016-02" db="EMBL/GenBank/DDBJ databases">
        <authorList>
            <person name="Wen L."/>
            <person name="He K."/>
            <person name="Yang H."/>
        </authorList>
    </citation>
    <scope>NUCLEOTIDE SEQUENCE [LARGE SCALE GENOMIC DNA]</scope>
    <source>
        <strain evidence="12 13">TSA40</strain>
    </source>
</reference>
<keyword evidence="2" id="KW-1003">Cell membrane</keyword>
<evidence type="ECO:0000256" key="5">
    <source>
        <dbReference type="ARBA" id="ARBA00022989"/>
    </source>
</evidence>
<keyword evidence="3" id="KW-0488">Methylation</keyword>
<feature type="domain" description="HAMP" evidence="11">
    <location>
        <begin position="273"/>
        <end position="327"/>
    </location>
</feature>
<dbReference type="Pfam" id="PF00672">
    <property type="entry name" value="HAMP"/>
    <property type="match status" value="1"/>
</dbReference>
<dbReference type="CDD" id="cd06225">
    <property type="entry name" value="HAMP"/>
    <property type="match status" value="1"/>
</dbReference>
<proteinExistence type="inferred from homology"/>
<keyword evidence="8" id="KW-0807">Transducer</keyword>
<keyword evidence="4 9" id="KW-0812">Transmembrane</keyword>
<dbReference type="CDD" id="cd12913">
    <property type="entry name" value="PDC1_MCP_like"/>
    <property type="match status" value="1"/>
</dbReference>
<keyword evidence="13" id="KW-1185">Reference proteome</keyword>
<dbReference type="SMART" id="SM00283">
    <property type="entry name" value="MA"/>
    <property type="match status" value="1"/>
</dbReference>
<dbReference type="InterPro" id="IPR033479">
    <property type="entry name" value="dCache_1"/>
</dbReference>
<dbReference type="PANTHER" id="PTHR43531">
    <property type="entry name" value="PROTEIN ICFG"/>
    <property type="match status" value="1"/>
</dbReference>
<dbReference type="Pfam" id="PF00015">
    <property type="entry name" value="MCPsignal"/>
    <property type="match status" value="1"/>
</dbReference>
<name>A0A254TJZ3_9BURK</name>
<dbReference type="GO" id="GO:0005886">
    <property type="term" value="C:plasma membrane"/>
    <property type="evidence" value="ECO:0007669"/>
    <property type="project" value="UniProtKB-SubCell"/>
</dbReference>
<dbReference type="FunFam" id="1.10.287.950:FF:000001">
    <property type="entry name" value="Methyl-accepting chemotaxis sensory transducer"/>
    <property type="match status" value="1"/>
</dbReference>
<dbReference type="PROSITE" id="PS50885">
    <property type="entry name" value="HAMP"/>
    <property type="match status" value="1"/>
</dbReference>
<protein>
    <submittedName>
        <fullName evidence="12">Chemotaxis protein</fullName>
    </submittedName>
</protein>
<dbReference type="Gene3D" id="1.10.287.950">
    <property type="entry name" value="Methyl-accepting chemotaxis protein"/>
    <property type="match status" value="1"/>
</dbReference>
<evidence type="ECO:0000256" key="7">
    <source>
        <dbReference type="ARBA" id="ARBA00029447"/>
    </source>
</evidence>
<feature type="transmembrane region" description="Helical" evidence="9">
    <location>
        <begin position="254"/>
        <end position="273"/>
    </location>
</feature>
<evidence type="ECO:0000313" key="12">
    <source>
        <dbReference type="EMBL" id="OWW22951.1"/>
    </source>
</evidence>
<dbReference type="InterPro" id="IPR051310">
    <property type="entry name" value="MCP_chemotaxis"/>
</dbReference>
<evidence type="ECO:0000256" key="1">
    <source>
        <dbReference type="ARBA" id="ARBA00004651"/>
    </source>
</evidence>
<dbReference type="InterPro" id="IPR029151">
    <property type="entry name" value="Sensor-like_sf"/>
</dbReference>
<evidence type="ECO:0000256" key="9">
    <source>
        <dbReference type="SAM" id="Phobius"/>
    </source>
</evidence>
<dbReference type="PRINTS" id="PR00260">
    <property type="entry name" value="CHEMTRNSDUCR"/>
</dbReference>
<accession>A0A254TJZ3</accession>
<evidence type="ECO:0000259" key="10">
    <source>
        <dbReference type="PROSITE" id="PS50111"/>
    </source>
</evidence>
<gene>
    <name evidence="12" type="ORF">AYR66_18895</name>
</gene>
<dbReference type="InterPro" id="IPR004090">
    <property type="entry name" value="Chemotax_Me-accpt_rcpt"/>
</dbReference>
<sequence length="631" mass="66031">MLLLAVANFVTTRSSTMQAIDTQLKQISEGRSSAIADWVKAERAVVASMTDNAGAGDMLPFLKAAEIAGSFELAYTGYADKRIVFSKPQPDLPKDYDPTGRPWYKQAIEKNASILTPPYEDASSHKLVVSFAQPAKGATAVVAADVLLDSVVNIVLSIKPTPNSYAFLADSNGLVIAHPDKNRLLKPVSDMDSSLSGKSLQEASGSMHASEVTLNGQHAMLHVSRVAGTDWMLAVVLDKAEGTEALSGILKSSLITAVAAAIIAAIILSLFISRIMGRMTAVRDALQDIASGDRDLTRRLDTSGNDELSQIATAFNQFVDQIARVLVDIRSSSDSVKLAAGEIATGNLDLSSRTEQQAGSLQETASAMEELTSIVKQNAENARLANKLAEDASQVAVEGGSVVSKVVTTMDAISASSQKISDIIGVIDGIAFQTNILALNAAVEAARAGEQGRGFAVVASEVRTLAQRSANAAKEIKELISDSVGKVEVGSALVNEAGQTMEGVVNSVKRVTDIMSEILAATQEQSAGIESVHDSIGQMDSVTQQNAALVEEAAAAAGSLQEQATSLADIVAAFKLGNVQPNLQPAARTAVSQPRPAGQVAVRARPASKAVVPRTVGAKPVATANGDWEEF</sequence>
<comment type="subcellular location">
    <subcellularLocation>
        <location evidence="1">Cell membrane</location>
        <topology evidence="1">Multi-pass membrane protein</topology>
    </subcellularLocation>
</comment>
<dbReference type="Gene3D" id="3.30.450.20">
    <property type="entry name" value="PAS domain"/>
    <property type="match status" value="2"/>
</dbReference>
<organism evidence="12 13">
    <name type="scientific">Noviherbaspirillum denitrificans</name>
    <dbReference type="NCBI Taxonomy" id="1968433"/>
    <lineage>
        <taxon>Bacteria</taxon>
        <taxon>Pseudomonadati</taxon>
        <taxon>Pseudomonadota</taxon>
        <taxon>Betaproteobacteria</taxon>
        <taxon>Burkholderiales</taxon>
        <taxon>Oxalobacteraceae</taxon>
        <taxon>Noviherbaspirillum</taxon>
    </lineage>
</organism>
<dbReference type="Pfam" id="PF02743">
    <property type="entry name" value="dCache_1"/>
    <property type="match status" value="1"/>
</dbReference>
<evidence type="ECO:0000256" key="3">
    <source>
        <dbReference type="ARBA" id="ARBA00022481"/>
    </source>
</evidence>
<evidence type="ECO:0000259" key="11">
    <source>
        <dbReference type="PROSITE" id="PS50885"/>
    </source>
</evidence>
<dbReference type="CDD" id="cd11386">
    <property type="entry name" value="MCP_signal"/>
    <property type="match status" value="1"/>
</dbReference>
<keyword evidence="5 9" id="KW-1133">Transmembrane helix</keyword>
<dbReference type="GO" id="GO:0007165">
    <property type="term" value="P:signal transduction"/>
    <property type="evidence" value="ECO:0007669"/>
    <property type="project" value="UniProtKB-KW"/>
</dbReference>
<dbReference type="InterPro" id="IPR003660">
    <property type="entry name" value="HAMP_dom"/>
</dbReference>
<comment type="caution">
    <text evidence="12">The sequence shown here is derived from an EMBL/GenBank/DDBJ whole genome shotgun (WGS) entry which is preliminary data.</text>
</comment>
<dbReference type="Proteomes" id="UP000197535">
    <property type="component" value="Unassembled WGS sequence"/>
</dbReference>
<evidence type="ECO:0000256" key="2">
    <source>
        <dbReference type="ARBA" id="ARBA00022475"/>
    </source>
</evidence>
<dbReference type="SMART" id="SM00304">
    <property type="entry name" value="HAMP"/>
    <property type="match status" value="1"/>
</dbReference>